<name>A0AAU7YC00_9PSED</name>
<proteinExistence type="inferred from homology"/>
<dbReference type="Gene3D" id="3.20.20.80">
    <property type="entry name" value="Glycosidases"/>
    <property type="match status" value="1"/>
</dbReference>
<dbReference type="EC" id="3.2.1.141" evidence="4 13"/>
<accession>A0AAU7YC00</accession>
<keyword evidence="9 14" id="KW-0326">Glycosidase</keyword>
<evidence type="ECO:0000256" key="11">
    <source>
        <dbReference type="ARBA" id="ARBA00033284"/>
    </source>
</evidence>
<evidence type="ECO:0000256" key="12">
    <source>
        <dbReference type="ARBA" id="ARBA00034013"/>
    </source>
</evidence>
<evidence type="ECO:0000313" key="20">
    <source>
        <dbReference type="Proteomes" id="UP001064896"/>
    </source>
</evidence>
<dbReference type="Pfam" id="PF00128">
    <property type="entry name" value="Alpha-amylase"/>
    <property type="match status" value="1"/>
</dbReference>
<feature type="active site" description="Nucleophile" evidence="15">
    <location>
        <position position="256"/>
    </location>
</feature>
<sequence>MFPLTRSHGALLEEDGTTRFALWAPDARFVEVELADGSRHPLRAHGEGWHCCHLPVGAGTLYRYLIDERLRVPDPASRAQEDGPHGFSRVVDPEAYRWRHPDWRGRPWHEAVIYELHVGLLGGFDRVEALLPGLKELGVTAIELMPLGEFPGARNWGYDGVLPFAPDSTYGTPEALKRLIDSAHGLGLMVFVDVVYNHFGPDGNYLGQYASAFFNAERQTPWGPAIDFRQVQVRDFFCENALMWVLDYRVDGLRFDAVHAIAEKDFLTELASRLRAAAGNGRHLHLVLENEDNDAGLLEQGYDAQWNDDGHNVLHALLTGEHEGYYADFASDPTSKLARCLGEGFVYQGEATRRGHLRGEPSVHLPPTAFVLFLQNHDQVGNRAFGERLASLAEPDELKAATALLLLSPMIPLLFMGEEWGSRQPFLFFTSHNEELGRAVRDGRRNEFREFAVFADEQIRQSIPDPNALGTFTGSIPDCATCTEPAQQAWRVYYRRLLELRHAHLVPRLPGSQAIGTRVLEEKAVSASWRLGDGSLLRIDLNLAAEPVRAPLPREGARVIFSHRTALDDYRQGLLAARSVAVTLEDSA</sequence>
<evidence type="ECO:0000256" key="7">
    <source>
        <dbReference type="ARBA" id="ARBA00022801"/>
    </source>
</evidence>
<feature type="domain" description="Glycosyl hydrolase family 13 catalytic" evidence="17">
    <location>
        <begin position="123"/>
        <end position="449"/>
    </location>
</feature>
<evidence type="ECO:0000256" key="10">
    <source>
        <dbReference type="ARBA" id="ARBA00032057"/>
    </source>
</evidence>
<dbReference type="GO" id="GO:0005992">
    <property type="term" value="P:trehalose biosynthetic process"/>
    <property type="evidence" value="ECO:0007669"/>
    <property type="project" value="UniProtKB-UniRule"/>
</dbReference>
<comment type="subcellular location">
    <subcellularLocation>
        <location evidence="1 15">Cytoplasm</location>
    </subcellularLocation>
</comment>
<dbReference type="PANTHER" id="PTHR43651:SF11">
    <property type="entry name" value="MALTO-OLIGOSYLTREHALOSE TREHALOHYDROLASE"/>
    <property type="match status" value="1"/>
</dbReference>
<evidence type="ECO:0000256" key="16">
    <source>
        <dbReference type="PIRSR" id="PIRSR006337-3"/>
    </source>
</evidence>
<dbReference type="GO" id="GO:0033942">
    <property type="term" value="F:4-alpha-D-(1-&gt;4)-alpha-D-glucanotrehalose trehalohydrolase activity"/>
    <property type="evidence" value="ECO:0007669"/>
    <property type="project" value="UniProtKB-EC"/>
</dbReference>
<evidence type="ECO:0000256" key="14">
    <source>
        <dbReference type="PIRNR" id="PIRNR006337"/>
    </source>
</evidence>
<dbReference type="InterPro" id="IPR014756">
    <property type="entry name" value="Ig_E-set"/>
</dbReference>
<dbReference type="RefSeq" id="WP_021221699.1">
    <property type="nucleotide sequence ID" value="NZ_AP023081.1"/>
</dbReference>
<comment type="catalytic activity">
    <reaction evidence="12 14">
        <text>hydrolysis of (1-&gt;4)-alpha-D-glucosidic linkage in 4-alpha-D-[(1-&gt;4)-alpha-D-glucanosyl]n trehalose to yield trehalose and (1-&gt;4)-alpha-D-glucan.</text>
        <dbReference type="EC" id="3.2.1.141"/>
    </reaction>
</comment>
<keyword evidence="6" id="KW-0963">Cytoplasm</keyword>
<dbReference type="EMBL" id="CP158373">
    <property type="protein sequence ID" value="XBY67259.1"/>
    <property type="molecule type" value="Genomic_DNA"/>
</dbReference>
<dbReference type="SUPFAM" id="SSF51445">
    <property type="entry name" value="(Trans)glycosidases"/>
    <property type="match status" value="1"/>
</dbReference>
<dbReference type="SMART" id="SM00642">
    <property type="entry name" value="Aamy"/>
    <property type="match status" value="1"/>
</dbReference>
<evidence type="ECO:0000256" key="6">
    <source>
        <dbReference type="ARBA" id="ARBA00022490"/>
    </source>
</evidence>
<dbReference type="AlphaFoldDB" id="A0AAU7YC00"/>
<dbReference type="InterPro" id="IPR022567">
    <property type="entry name" value="DUF3459"/>
</dbReference>
<evidence type="ECO:0000259" key="17">
    <source>
        <dbReference type="SMART" id="SM00642"/>
    </source>
</evidence>
<dbReference type="InterPro" id="IPR006047">
    <property type="entry name" value="GH13_cat_dom"/>
</dbReference>
<dbReference type="SUPFAM" id="SSF81296">
    <property type="entry name" value="E set domains"/>
    <property type="match status" value="1"/>
</dbReference>
<dbReference type="Proteomes" id="UP001064896">
    <property type="component" value="Chromosome"/>
</dbReference>
<evidence type="ECO:0000256" key="1">
    <source>
        <dbReference type="ARBA" id="ARBA00004496"/>
    </source>
</evidence>
<dbReference type="PANTHER" id="PTHR43651">
    <property type="entry name" value="1,4-ALPHA-GLUCAN-BRANCHING ENZYME"/>
    <property type="match status" value="1"/>
</dbReference>
<evidence type="ECO:0000256" key="4">
    <source>
        <dbReference type="ARBA" id="ARBA00012268"/>
    </source>
</evidence>
<evidence type="ECO:0000256" key="5">
    <source>
        <dbReference type="ARBA" id="ARBA00015938"/>
    </source>
</evidence>
<dbReference type="NCBIfam" id="TIGR02402">
    <property type="entry name" value="trehalose_TreZ"/>
    <property type="match status" value="1"/>
</dbReference>
<keyword evidence="20" id="KW-1185">Reference proteome</keyword>
<dbReference type="EMBL" id="AP023081">
    <property type="protein sequence ID" value="BCD88689.1"/>
    <property type="molecule type" value="Genomic_DNA"/>
</dbReference>
<reference evidence="19" key="2">
    <citation type="submission" date="2023-08" db="EMBL/GenBank/DDBJ databases">
        <title>Increased levels of nutrients transform a symbiont into a lethal pathobiont.</title>
        <authorList>
            <person name="Lachnit T."/>
            <person name="Ulrich L."/>
            <person name="Willmer F.M."/>
            <person name="Hasenbein T."/>
            <person name="Steiner L.X."/>
            <person name="Wolters M."/>
            <person name="Herbst E.M."/>
            <person name="Deines P."/>
        </authorList>
    </citation>
    <scope>NUCLEOTIDE SEQUENCE</scope>
    <source>
        <strain evidence="19">T3</strain>
    </source>
</reference>
<feature type="site" description="Transition state stabilizer" evidence="16">
    <location>
        <position position="378"/>
    </location>
</feature>
<evidence type="ECO:0000256" key="15">
    <source>
        <dbReference type="PIRSR" id="PIRSR006337-1"/>
    </source>
</evidence>
<organism evidence="19">
    <name type="scientific">Pseudomonas solani</name>
    <dbReference type="NCBI Taxonomy" id="2731552"/>
    <lineage>
        <taxon>Bacteria</taxon>
        <taxon>Pseudomonadati</taxon>
        <taxon>Pseudomonadota</taxon>
        <taxon>Gammaproteobacteria</taxon>
        <taxon>Pseudomonadales</taxon>
        <taxon>Pseudomonadaceae</taxon>
        <taxon>Pseudomonas</taxon>
    </lineage>
</organism>
<evidence type="ECO:0000256" key="13">
    <source>
        <dbReference type="NCBIfam" id="TIGR02402"/>
    </source>
</evidence>
<dbReference type="InterPro" id="IPR017853">
    <property type="entry name" value="GH"/>
</dbReference>
<dbReference type="InterPro" id="IPR012768">
    <property type="entry name" value="Trehalose_TreZ"/>
</dbReference>
<keyword evidence="8" id="KW-0119">Carbohydrate metabolism</keyword>
<dbReference type="InterPro" id="IPR044901">
    <property type="entry name" value="Trehalose_TreZ_E-set_sf"/>
</dbReference>
<comment type="similarity">
    <text evidence="3 14">Belongs to the glycosyl hydrolase 13 family.</text>
</comment>
<protein>
    <recommendedName>
        <fullName evidence="5 13">Malto-oligosyltrehalose trehalohydrolase</fullName>
        <shortName evidence="14">MTHase</shortName>
        <ecNumber evidence="4 13">3.2.1.141</ecNumber>
    </recommendedName>
    <alternativeName>
        <fullName evidence="11 14">4-alpha-D-((1-&gt;4)-alpha-D-glucano)trehalose trehalohydrolase</fullName>
    </alternativeName>
    <alternativeName>
        <fullName evidence="10 14">Maltooligosyl trehalose trehalohydrolase</fullName>
    </alternativeName>
</protein>
<dbReference type="CDD" id="cd11325">
    <property type="entry name" value="AmyAc_GTHase"/>
    <property type="match status" value="1"/>
</dbReference>
<dbReference type="CDD" id="cd02853">
    <property type="entry name" value="E_set_MTHase_like_N"/>
    <property type="match status" value="1"/>
</dbReference>
<keyword evidence="7 14" id="KW-0378">Hydrolase</keyword>
<feature type="active site" description="Proton donor" evidence="15">
    <location>
        <position position="289"/>
    </location>
</feature>
<gene>
    <name evidence="19" type="primary">treZ</name>
    <name evidence="19" type="ORF">ABS648_16185</name>
    <name evidence="18" type="ORF">PSm6_50960</name>
</gene>
<evidence type="ECO:0000256" key="8">
    <source>
        <dbReference type="ARBA" id="ARBA00023277"/>
    </source>
</evidence>
<dbReference type="PIRSF" id="PIRSF006337">
    <property type="entry name" value="Trehalose_TreZ"/>
    <property type="match status" value="1"/>
</dbReference>
<dbReference type="GO" id="GO:0005737">
    <property type="term" value="C:cytoplasm"/>
    <property type="evidence" value="ECO:0007669"/>
    <property type="project" value="UniProtKB-SubCell"/>
</dbReference>
<comment type="pathway">
    <text evidence="2 14">Glycan biosynthesis; trehalose biosynthesis.</text>
</comment>
<dbReference type="Pfam" id="PF11941">
    <property type="entry name" value="DUF3459"/>
    <property type="match status" value="1"/>
</dbReference>
<evidence type="ECO:0000313" key="18">
    <source>
        <dbReference type="EMBL" id="BCD88689.1"/>
    </source>
</evidence>
<dbReference type="InterPro" id="IPR013783">
    <property type="entry name" value="Ig-like_fold"/>
</dbReference>
<evidence type="ECO:0000313" key="19">
    <source>
        <dbReference type="EMBL" id="XBY67259.1"/>
    </source>
</evidence>
<dbReference type="Gene3D" id="1.10.10.760">
    <property type="entry name" value="E-set domains of sugar-utilizing enzymes"/>
    <property type="match status" value="1"/>
</dbReference>
<evidence type="ECO:0000256" key="2">
    <source>
        <dbReference type="ARBA" id="ARBA00005199"/>
    </source>
</evidence>
<reference evidence="18" key="1">
    <citation type="submission" date="2020-05" db="EMBL/GenBank/DDBJ databases">
        <title>Complete genome sequence of Pseudomonas sp. Sm006.</title>
        <authorList>
            <person name="Takeuchi K."/>
            <person name="Someya N."/>
        </authorList>
    </citation>
    <scope>NUCLEOTIDE SEQUENCE</scope>
    <source>
        <strain evidence="18">Sm006</strain>
    </source>
</reference>
<evidence type="ECO:0000256" key="3">
    <source>
        <dbReference type="ARBA" id="ARBA00008061"/>
    </source>
</evidence>
<dbReference type="Gene3D" id="2.60.40.10">
    <property type="entry name" value="Immunoglobulins"/>
    <property type="match status" value="1"/>
</dbReference>
<evidence type="ECO:0000256" key="9">
    <source>
        <dbReference type="ARBA" id="ARBA00023295"/>
    </source>
</evidence>